<dbReference type="PANTHER" id="PTHR34406:SF1">
    <property type="entry name" value="PROTEIN YCEI"/>
    <property type="match status" value="1"/>
</dbReference>
<gene>
    <name evidence="3" type="ORF">N790_11470</name>
</gene>
<evidence type="ECO:0000256" key="1">
    <source>
        <dbReference type="SAM" id="SignalP"/>
    </source>
</evidence>
<keyword evidence="1" id="KW-0732">Signal</keyword>
<name>A0A091AQP7_9GAMM</name>
<dbReference type="Proteomes" id="UP000029392">
    <property type="component" value="Unassembled WGS sequence"/>
</dbReference>
<feature type="signal peptide" evidence="1">
    <location>
        <begin position="1"/>
        <end position="20"/>
    </location>
</feature>
<feature type="chain" id="PRO_5001870434" description="Lipid/polyisoprenoid-binding YceI-like domain-containing protein" evidence="1">
    <location>
        <begin position="21"/>
        <end position="182"/>
    </location>
</feature>
<proteinExistence type="predicted"/>
<evidence type="ECO:0000313" key="3">
    <source>
        <dbReference type="EMBL" id="KFN42478.1"/>
    </source>
</evidence>
<dbReference type="RefSeq" id="WP_043804979.1">
    <property type="nucleotide sequence ID" value="NZ_AVCH01000199.1"/>
</dbReference>
<feature type="domain" description="Lipid/polyisoprenoid-binding YceI-like" evidence="2">
    <location>
        <begin position="22"/>
        <end position="180"/>
    </location>
</feature>
<reference evidence="3 4" key="1">
    <citation type="submission" date="2013-09" db="EMBL/GenBank/DDBJ databases">
        <title>Genome sequencing of Arenimonas malthae.</title>
        <authorList>
            <person name="Chen F."/>
            <person name="Wang G."/>
        </authorList>
    </citation>
    <scope>NUCLEOTIDE SEQUENCE [LARGE SCALE GENOMIC DNA]</scope>
    <source>
        <strain evidence="3 4">CC-JY-1</strain>
    </source>
</reference>
<dbReference type="AlphaFoldDB" id="A0A091AQP7"/>
<dbReference type="Pfam" id="PF04264">
    <property type="entry name" value="YceI"/>
    <property type="match status" value="1"/>
</dbReference>
<dbReference type="SUPFAM" id="SSF101874">
    <property type="entry name" value="YceI-like"/>
    <property type="match status" value="1"/>
</dbReference>
<evidence type="ECO:0000313" key="4">
    <source>
        <dbReference type="Proteomes" id="UP000029392"/>
    </source>
</evidence>
<dbReference type="PANTHER" id="PTHR34406">
    <property type="entry name" value="PROTEIN YCEI"/>
    <property type="match status" value="1"/>
</dbReference>
<dbReference type="OrthoDB" id="1247465at2"/>
<dbReference type="STRING" id="1384054.N790_11470"/>
<organism evidence="3 4">
    <name type="scientific">Arenimonas malthae CC-JY-1</name>
    <dbReference type="NCBI Taxonomy" id="1384054"/>
    <lineage>
        <taxon>Bacteria</taxon>
        <taxon>Pseudomonadati</taxon>
        <taxon>Pseudomonadota</taxon>
        <taxon>Gammaproteobacteria</taxon>
        <taxon>Lysobacterales</taxon>
        <taxon>Lysobacteraceae</taxon>
        <taxon>Arenimonas</taxon>
    </lineage>
</organism>
<dbReference type="InterPro" id="IPR036761">
    <property type="entry name" value="TTHA0802/YceI-like_sf"/>
</dbReference>
<protein>
    <recommendedName>
        <fullName evidence="2">Lipid/polyisoprenoid-binding YceI-like domain-containing protein</fullName>
    </recommendedName>
</protein>
<dbReference type="Gene3D" id="2.40.128.110">
    <property type="entry name" value="Lipid/polyisoprenoid-binding, YceI-like"/>
    <property type="match status" value="1"/>
</dbReference>
<dbReference type="InterPro" id="IPR007372">
    <property type="entry name" value="Lipid/polyisoprenoid-bd_YceI"/>
</dbReference>
<evidence type="ECO:0000259" key="2">
    <source>
        <dbReference type="SMART" id="SM00867"/>
    </source>
</evidence>
<dbReference type="PATRIC" id="fig|1384054.3.peg.2486"/>
<dbReference type="SMART" id="SM00867">
    <property type="entry name" value="YceI"/>
    <property type="match status" value="1"/>
</dbReference>
<keyword evidence="4" id="KW-1185">Reference proteome</keyword>
<dbReference type="eggNOG" id="COG2353">
    <property type="taxonomic scope" value="Bacteria"/>
</dbReference>
<dbReference type="EMBL" id="AVCH01000199">
    <property type="protein sequence ID" value="KFN42478.1"/>
    <property type="molecule type" value="Genomic_DNA"/>
</dbReference>
<sequence>MTLRLTLALAALLASVAAHAADYRAEAGSTLGFRATYMDEAFDGRFARFTPEIRFDPANLADARFDVRIALASASTDNEERDQMLVGPEFFDATGAAEARYVATRFRALGGNRFVADGSLTLRGVTRAVPLQFTWTPGPKPVLEGSATLKRLEFKVGEGDWADTALLPDEVKVSTRLVLAPQ</sequence>
<accession>A0A091AQP7</accession>
<comment type="caution">
    <text evidence="3">The sequence shown here is derived from an EMBL/GenBank/DDBJ whole genome shotgun (WGS) entry which is preliminary data.</text>
</comment>